<evidence type="ECO:0000313" key="1">
    <source>
        <dbReference type="EMBL" id="KAF2196032.1"/>
    </source>
</evidence>
<gene>
    <name evidence="1" type="ORF">GQ43DRAFT_281402</name>
</gene>
<reference evidence="1" key="1">
    <citation type="journal article" date="2020" name="Stud. Mycol.">
        <title>101 Dothideomycetes genomes: a test case for predicting lifestyles and emergence of pathogens.</title>
        <authorList>
            <person name="Haridas S."/>
            <person name="Albert R."/>
            <person name="Binder M."/>
            <person name="Bloem J."/>
            <person name="Labutti K."/>
            <person name="Salamov A."/>
            <person name="Andreopoulos B."/>
            <person name="Baker S."/>
            <person name="Barry K."/>
            <person name="Bills G."/>
            <person name="Bluhm B."/>
            <person name="Cannon C."/>
            <person name="Castanera R."/>
            <person name="Culley D."/>
            <person name="Daum C."/>
            <person name="Ezra D."/>
            <person name="Gonzalez J."/>
            <person name="Henrissat B."/>
            <person name="Kuo A."/>
            <person name="Liang C."/>
            <person name="Lipzen A."/>
            <person name="Lutzoni F."/>
            <person name="Magnuson J."/>
            <person name="Mondo S."/>
            <person name="Nolan M."/>
            <person name="Ohm R."/>
            <person name="Pangilinan J."/>
            <person name="Park H.-J."/>
            <person name="Ramirez L."/>
            <person name="Alfaro M."/>
            <person name="Sun H."/>
            <person name="Tritt A."/>
            <person name="Yoshinaga Y."/>
            <person name="Zwiers L.-H."/>
            <person name="Turgeon B."/>
            <person name="Goodwin S."/>
            <person name="Spatafora J."/>
            <person name="Crous P."/>
            <person name="Grigoriev I."/>
        </authorList>
    </citation>
    <scope>NUCLEOTIDE SEQUENCE</scope>
    <source>
        <strain evidence="1">ATCC 74209</strain>
    </source>
</reference>
<comment type="caution">
    <text evidence="1">The sequence shown here is derived from an EMBL/GenBank/DDBJ whole genome shotgun (WGS) entry which is preliminary data.</text>
</comment>
<organism evidence="1 2">
    <name type="scientific">Delitschia confertaspora ATCC 74209</name>
    <dbReference type="NCBI Taxonomy" id="1513339"/>
    <lineage>
        <taxon>Eukaryota</taxon>
        <taxon>Fungi</taxon>
        <taxon>Dikarya</taxon>
        <taxon>Ascomycota</taxon>
        <taxon>Pezizomycotina</taxon>
        <taxon>Dothideomycetes</taxon>
        <taxon>Pleosporomycetidae</taxon>
        <taxon>Pleosporales</taxon>
        <taxon>Delitschiaceae</taxon>
        <taxon>Delitschia</taxon>
    </lineage>
</organism>
<evidence type="ECO:0000313" key="2">
    <source>
        <dbReference type="Proteomes" id="UP000799536"/>
    </source>
</evidence>
<protein>
    <submittedName>
        <fullName evidence="1">Uncharacterized protein</fullName>
    </submittedName>
</protein>
<proteinExistence type="predicted"/>
<dbReference type="AlphaFoldDB" id="A0A9P4JG30"/>
<sequence>MPSKMPVLSSPLRLVGCGETGEKRRLSMEKPFQVHVIKEKFVMELLSGFWIHEAKKREDISIKFKKEVFRKLKRLIQANSPVYLEYSMTSF</sequence>
<name>A0A9P4JG30_9PLEO</name>
<keyword evidence="2" id="KW-1185">Reference proteome</keyword>
<dbReference type="EMBL" id="ML994511">
    <property type="protein sequence ID" value="KAF2196032.1"/>
    <property type="molecule type" value="Genomic_DNA"/>
</dbReference>
<dbReference type="Proteomes" id="UP000799536">
    <property type="component" value="Unassembled WGS sequence"/>
</dbReference>
<accession>A0A9P4JG30</accession>